<dbReference type="AlphaFoldDB" id="A0A1H8GX70"/>
<evidence type="ECO:0000259" key="8">
    <source>
        <dbReference type="Pfam" id="PF01656"/>
    </source>
</evidence>
<keyword evidence="6 7" id="KW-0315">Glutamine amidotransferase</keyword>
<dbReference type="GO" id="GO:0005524">
    <property type="term" value="F:ATP binding"/>
    <property type="evidence" value="ECO:0007669"/>
    <property type="project" value="UniProtKB-UniRule"/>
</dbReference>
<evidence type="ECO:0000256" key="3">
    <source>
        <dbReference type="ARBA" id="ARBA00022741"/>
    </source>
</evidence>
<gene>
    <name evidence="7" type="primary">cbiA</name>
    <name evidence="10" type="ORF">SAMN05216454_104137</name>
</gene>
<dbReference type="Proteomes" id="UP000199512">
    <property type="component" value="Unassembled WGS sequence"/>
</dbReference>
<dbReference type="GO" id="GO:0042242">
    <property type="term" value="F:cobyrinic acid a,c-diamide synthase activity"/>
    <property type="evidence" value="ECO:0007669"/>
    <property type="project" value="UniProtKB-UniRule"/>
</dbReference>
<evidence type="ECO:0000256" key="1">
    <source>
        <dbReference type="ARBA" id="ARBA00001946"/>
    </source>
</evidence>
<dbReference type="Gene3D" id="3.40.50.880">
    <property type="match status" value="1"/>
</dbReference>
<keyword evidence="3 7" id="KW-0547">Nucleotide-binding</keyword>
<dbReference type="InterPro" id="IPR011698">
    <property type="entry name" value="GATase_3"/>
</dbReference>
<organism evidence="10 11">
    <name type="scientific">Peptostreptococcus russellii</name>
    <dbReference type="NCBI Taxonomy" id="215200"/>
    <lineage>
        <taxon>Bacteria</taxon>
        <taxon>Bacillati</taxon>
        <taxon>Bacillota</taxon>
        <taxon>Clostridia</taxon>
        <taxon>Peptostreptococcales</taxon>
        <taxon>Peptostreptococcaceae</taxon>
        <taxon>Peptostreptococcus</taxon>
    </lineage>
</organism>
<dbReference type="Pfam" id="PF01656">
    <property type="entry name" value="CbiA"/>
    <property type="match status" value="1"/>
</dbReference>
<dbReference type="STRING" id="215200.SAMN05216454_104137"/>
<dbReference type="NCBIfam" id="TIGR00379">
    <property type="entry name" value="cobB"/>
    <property type="match status" value="1"/>
</dbReference>
<dbReference type="InterPro" id="IPR027417">
    <property type="entry name" value="P-loop_NTPase"/>
</dbReference>
<dbReference type="Gene3D" id="3.40.50.300">
    <property type="entry name" value="P-loop containing nucleotide triphosphate hydrolases"/>
    <property type="match status" value="2"/>
</dbReference>
<evidence type="ECO:0000313" key="11">
    <source>
        <dbReference type="Proteomes" id="UP000199512"/>
    </source>
</evidence>
<evidence type="ECO:0000256" key="7">
    <source>
        <dbReference type="HAMAP-Rule" id="MF_00027"/>
    </source>
</evidence>
<accession>A0A1H8GX70</accession>
<dbReference type="OrthoDB" id="9764035at2"/>
<keyword evidence="11" id="KW-1185">Reference proteome</keyword>
<feature type="domain" description="CobB/CobQ-like glutamine amidotransferase" evidence="9">
    <location>
        <begin position="254"/>
        <end position="445"/>
    </location>
</feature>
<evidence type="ECO:0000256" key="4">
    <source>
        <dbReference type="ARBA" id="ARBA00022840"/>
    </source>
</evidence>
<feature type="site" description="Increases nucleophilicity of active site Cys" evidence="7">
    <location>
        <position position="439"/>
    </location>
</feature>
<dbReference type="SUPFAM" id="SSF52317">
    <property type="entry name" value="Class I glutamine amidotransferase-like"/>
    <property type="match status" value="1"/>
</dbReference>
<comment type="catalytic activity">
    <reaction evidence="7">
        <text>cob(II)yrinate + 2 L-glutamine + 2 ATP + 2 H2O = cob(II)yrinate a,c diamide + 2 L-glutamate + 2 ADP + 2 phosphate + 2 H(+)</text>
        <dbReference type="Rhea" id="RHEA:26289"/>
        <dbReference type="ChEBI" id="CHEBI:15377"/>
        <dbReference type="ChEBI" id="CHEBI:15378"/>
        <dbReference type="ChEBI" id="CHEBI:29985"/>
        <dbReference type="ChEBI" id="CHEBI:30616"/>
        <dbReference type="ChEBI" id="CHEBI:43474"/>
        <dbReference type="ChEBI" id="CHEBI:58359"/>
        <dbReference type="ChEBI" id="CHEBI:58537"/>
        <dbReference type="ChEBI" id="CHEBI:58894"/>
        <dbReference type="ChEBI" id="CHEBI:456216"/>
        <dbReference type="EC" id="6.3.5.11"/>
    </reaction>
</comment>
<comment type="miscellaneous">
    <text evidence="7">The a and c carboxylates of cobyrinate are activated for nucleophilic attack via formation of a phosphorylated intermediate by ATP. CbiA catalyzes first the amidation of the c-carboxylate, and then that of the a-carboxylate.</text>
</comment>
<dbReference type="InterPro" id="IPR002586">
    <property type="entry name" value="CobQ/CobB/MinD/ParA_Nub-bd_dom"/>
</dbReference>
<dbReference type="UniPathway" id="UPA00148">
    <property type="reaction ID" value="UER00231"/>
</dbReference>
<dbReference type="EMBL" id="FODF01000004">
    <property type="protein sequence ID" value="SEN48465.1"/>
    <property type="molecule type" value="Genomic_DNA"/>
</dbReference>
<dbReference type="PANTHER" id="PTHR43873:SF1">
    <property type="entry name" value="COBYRINATE A,C-DIAMIDE SYNTHASE"/>
    <property type="match status" value="1"/>
</dbReference>
<comment type="similarity">
    <text evidence="7">Belongs to the CobB/CbiA family.</text>
</comment>
<evidence type="ECO:0000313" key="10">
    <source>
        <dbReference type="EMBL" id="SEN48465.1"/>
    </source>
</evidence>
<evidence type="ECO:0000259" key="9">
    <source>
        <dbReference type="Pfam" id="PF07685"/>
    </source>
</evidence>
<dbReference type="HAMAP" id="MF_00027">
    <property type="entry name" value="CobB_CbiA"/>
    <property type="match status" value="1"/>
</dbReference>
<dbReference type="NCBIfam" id="NF002204">
    <property type="entry name" value="PRK01077.1"/>
    <property type="match status" value="1"/>
</dbReference>
<evidence type="ECO:0000256" key="2">
    <source>
        <dbReference type="ARBA" id="ARBA00022598"/>
    </source>
</evidence>
<keyword evidence="7" id="KW-0169">Cobalamin biosynthesis</keyword>
<proteinExistence type="inferred from homology"/>
<name>A0A1H8GX70_9FIRM</name>
<dbReference type="CDD" id="cd03130">
    <property type="entry name" value="GATase1_CobB"/>
    <property type="match status" value="1"/>
</dbReference>
<dbReference type="PANTHER" id="PTHR43873">
    <property type="entry name" value="COBYRINATE A,C-DIAMIDE SYNTHASE"/>
    <property type="match status" value="1"/>
</dbReference>
<protein>
    <recommendedName>
        <fullName evidence="7">Cobyrinate a,c-diamide synthase</fullName>
        <ecNumber evidence="7">6.3.5.11</ecNumber>
    </recommendedName>
    <alternativeName>
        <fullName evidence="7">Cobyrinic acid a,c-diamide synthetase</fullName>
    </alternativeName>
</protein>
<dbReference type="SUPFAM" id="SSF52540">
    <property type="entry name" value="P-loop containing nucleoside triphosphate hydrolases"/>
    <property type="match status" value="1"/>
</dbReference>
<dbReference type="EC" id="6.3.5.11" evidence="7"/>
<feature type="active site" description="Nucleophile" evidence="7">
    <location>
        <position position="335"/>
    </location>
</feature>
<keyword evidence="5 7" id="KW-0460">Magnesium</keyword>
<evidence type="ECO:0000256" key="6">
    <source>
        <dbReference type="ARBA" id="ARBA00022962"/>
    </source>
</evidence>
<dbReference type="CDD" id="cd05388">
    <property type="entry name" value="CobB_N"/>
    <property type="match status" value="1"/>
</dbReference>
<sequence>MKKIVIAGTASGVGKTTISLGLMRALKNTGKSVQPFKVGPDYIDPMYHRYVTGEYSRNLDSYMLDDEQIKYVFKNSSDGKDISIIEGVMGLYDGLGSDISMHSTAKISKLLKAPVILVIDAKGMGASAAASVLGYKHIDKDIDIVGVIANNINSERHYKIIKESIEKYCGIEVLGHLPTEDIMKMSSRHLGLLPSDEVGDLEYKIEKIAGEMEKYIDINRVFELAESENITSSFELSMFSEDPEVRELARGKIIAIAYDKAFNFYYPDNIDLLREIGVTIKSFSPISDSELPEADLIYIGGGFPEMFAKELEANKSMRQSIKKAYENDVPIYAECGGLMYLGDSLVDFNGKRYSMVGAISGYSKMKKGLRRLGYCVATAKEDNLIAYKGQQICGHEFHSSEFHSDVETVFTMQKIVGDKVVDEWSGGYYSRNTFATYLHIHFYNNLSIVCYLLSNVKKN</sequence>
<comment type="cofactor">
    <cofactor evidence="1 7">
        <name>Mg(2+)</name>
        <dbReference type="ChEBI" id="CHEBI:18420"/>
    </cofactor>
</comment>
<reference evidence="10 11" key="1">
    <citation type="submission" date="2016-10" db="EMBL/GenBank/DDBJ databases">
        <authorList>
            <person name="de Groot N.N."/>
        </authorList>
    </citation>
    <scope>NUCLEOTIDE SEQUENCE [LARGE SCALE GENOMIC DNA]</scope>
    <source>
        <strain evidence="10 11">Calf135</strain>
    </source>
</reference>
<evidence type="ECO:0000256" key="5">
    <source>
        <dbReference type="ARBA" id="ARBA00022842"/>
    </source>
</evidence>
<dbReference type="PROSITE" id="PS51274">
    <property type="entry name" value="GATASE_COBBQ"/>
    <property type="match status" value="1"/>
</dbReference>
<keyword evidence="4 7" id="KW-0067">ATP-binding</keyword>
<keyword evidence="2 7" id="KW-0436">Ligase</keyword>
<dbReference type="GO" id="GO:0009236">
    <property type="term" value="P:cobalamin biosynthetic process"/>
    <property type="evidence" value="ECO:0007669"/>
    <property type="project" value="UniProtKB-UniRule"/>
</dbReference>
<dbReference type="InterPro" id="IPR004484">
    <property type="entry name" value="CbiA/CobB_synth"/>
</dbReference>
<feature type="domain" description="CobQ/CobB/MinD/ParA nucleotide binding" evidence="8">
    <location>
        <begin position="4"/>
        <end position="190"/>
    </location>
</feature>
<dbReference type="RefSeq" id="WP_091974937.1">
    <property type="nucleotide sequence ID" value="NZ_FODF01000004.1"/>
</dbReference>
<comment type="domain">
    <text evidence="7">Comprises of two domains. The C-terminal domain contains the binding site for glutamine and catalyzes the hydrolysis of this substrate to glutamate and ammonia. The N-terminal domain is anticipated to bind ATP and cobyrinate and catalyzes the ultimate synthesis of the diamide product. The ammonia produced via the glutaminase domain is probably translocated to the adjacent domain via a molecular tunnel, where it reacts with an activated intermediate.</text>
</comment>
<dbReference type="InterPro" id="IPR029062">
    <property type="entry name" value="Class_I_gatase-like"/>
</dbReference>
<comment type="function">
    <text evidence="7">Catalyzes the ATP-dependent amidation of the two carboxylate groups at positions a and c of cobyrinate, using either L-glutamine or ammonia as the nitrogen source.</text>
</comment>
<dbReference type="Pfam" id="PF07685">
    <property type="entry name" value="GATase_3"/>
    <property type="match status" value="1"/>
</dbReference>
<comment type="pathway">
    <text evidence="7">Cofactor biosynthesis; adenosylcobalamin biosynthesis; cob(II)yrinate a,c-diamide from sirohydrochlorin (anaerobic route): step 10/10.</text>
</comment>